<organism evidence="11 12">
    <name type="scientific">Parasedimentitalea maritima</name>
    <dbReference type="NCBI Taxonomy" id="2578117"/>
    <lineage>
        <taxon>Bacteria</taxon>
        <taxon>Pseudomonadati</taxon>
        <taxon>Pseudomonadota</taxon>
        <taxon>Alphaproteobacteria</taxon>
        <taxon>Rhodobacterales</taxon>
        <taxon>Paracoccaceae</taxon>
        <taxon>Parasedimentitalea</taxon>
    </lineage>
</organism>
<dbReference type="InterPro" id="IPR036264">
    <property type="entry name" value="Bact_exopeptidase_dim_dom"/>
</dbReference>
<evidence type="ECO:0000256" key="6">
    <source>
        <dbReference type="ARBA" id="ARBA00022723"/>
    </source>
</evidence>
<keyword evidence="3" id="KW-0963">Cytoplasm</keyword>
<comment type="similarity">
    <text evidence="2">Belongs to the peptidase M20A family. ArgE subfamily.</text>
</comment>
<gene>
    <name evidence="11" type="primary">argE</name>
    <name evidence="11" type="ORF">GP644_12970</name>
</gene>
<dbReference type="InterPro" id="IPR002933">
    <property type="entry name" value="Peptidase_M20"/>
</dbReference>
<dbReference type="InterPro" id="IPR050072">
    <property type="entry name" value="Peptidase_M20A"/>
</dbReference>
<dbReference type="PANTHER" id="PTHR43808:SF31">
    <property type="entry name" value="N-ACETYL-L-CITRULLINE DEACETYLASE"/>
    <property type="match status" value="1"/>
</dbReference>
<keyword evidence="5" id="KW-0028">Amino-acid biosynthesis</keyword>
<dbReference type="Gene3D" id="3.40.630.10">
    <property type="entry name" value="Zn peptidases"/>
    <property type="match status" value="1"/>
</dbReference>
<evidence type="ECO:0000256" key="7">
    <source>
        <dbReference type="ARBA" id="ARBA00022801"/>
    </source>
</evidence>
<dbReference type="PROSITE" id="PS00759">
    <property type="entry name" value="ARGE_DAPE_CPG2_2"/>
    <property type="match status" value="1"/>
</dbReference>
<dbReference type="NCBIfam" id="NF005710">
    <property type="entry name" value="PRK07522.1"/>
    <property type="match status" value="1"/>
</dbReference>
<dbReference type="InterPro" id="IPR010169">
    <property type="entry name" value="AcOrn-deacetyl"/>
</dbReference>
<proteinExistence type="inferred from homology"/>
<evidence type="ECO:0000313" key="11">
    <source>
        <dbReference type="EMBL" id="KAE9629322.1"/>
    </source>
</evidence>
<evidence type="ECO:0000313" key="12">
    <source>
        <dbReference type="Proteomes" id="UP000441586"/>
    </source>
</evidence>
<reference evidence="11 12" key="1">
    <citation type="submission" date="2019-12" db="EMBL/GenBank/DDBJ databases">
        <authorList>
            <person name="Zhang Y.-J."/>
        </authorList>
    </citation>
    <scope>NUCLEOTIDE SEQUENCE [LARGE SCALE GENOMIC DNA]</scope>
    <source>
        <strain evidence="11 12">H18S-6</strain>
    </source>
</reference>
<dbReference type="Gene3D" id="3.30.70.360">
    <property type="match status" value="1"/>
</dbReference>
<dbReference type="AlphaFoldDB" id="A0A6A4RAR1"/>
<dbReference type="SUPFAM" id="SSF53187">
    <property type="entry name" value="Zn-dependent exopeptidases"/>
    <property type="match status" value="1"/>
</dbReference>
<feature type="domain" description="Peptidase M20 dimerisation" evidence="10">
    <location>
        <begin position="174"/>
        <end position="280"/>
    </location>
</feature>
<keyword evidence="8" id="KW-0862">Zinc</keyword>
<keyword evidence="7 11" id="KW-0378">Hydrolase</keyword>
<evidence type="ECO:0000256" key="1">
    <source>
        <dbReference type="ARBA" id="ARBA00001947"/>
    </source>
</evidence>
<dbReference type="GO" id="GO:0046872">
    <property type="term" value="F:metal ion binding"/>
    <property type="evidence" value="ECO:0007669"/>
    <property type="project" value="UniProtKB-KW"/>
</dbReference>
<protein>
    <submittedName>
        <fullName evidence="11">Acetylornithine deacetylase</fullName>
        <ecNumber evidence="11">3.5.1.16</ecNumber>
    </submittedName>
</protein>
<evidence type="ECO:0000256" key="2">
    <source>
        <dbReference type="ARBA" id="ARBA00005691"/>
    </source>
</evidence>
<accession>A0A6A4RAR1</accession>
<dbReference type="Pfam" id="PF07687">
    <property type="entry name" value="M20_dimer"/>
    <property type="match status" value="1"/>
</dbReference>
<dbReference type="InterPro" id="IPR011650">
    <property type="entry name" value="Peptidase_M20_dimer"/>
</dbReference>
<dbReference type="GO" id="GO:0008777">
    <property type="term" value="F:acetylornithine deacetylase activity"/>
    <property type="evidence" value="ECO:0007669"/>
    <property type="project" value="UniProtKB-EC"/>
</dbReference>
<comment type="cofactor">
    <cofactor evidence="1">
        <name>Zn(2+)</name>
        <dbReference type="ChEBI" id="CHEBI:29105"/>
    </cofactor>
</comment>
<keyword evidence="9" id="KW-0170">Cobalt</keyword>
<name>A0A6A4RAR1_9RHOB</name>
<evidence type="ECO:0000256" key="5">
    <source>
        <dbReference type="ARBA" id="ARBA00022605"/>
    </source>
</evidence>
<dbReference type="CDD" id="cd03894">
    <property type="entry name" value="M20_ArgE"/>
    <property type="match status" value="1"/>
</dbReference>
<evidence type="ECO:0000259" key="10">
    <source>
        <dbReference type="Pfam" id="PF07687"/>
    </source>
</evidence>
<dbReference type="NCBIfam" id="TIGR01892">
    <property type="entry name" value="AcOrn-deacetyl"/>
    <property type="match status" value="1"/>
</dbReference>
<evidence type="ECO:0000256" key="8">
    <source>
        <dbReference type="ARBA" id="ARBA00022833"/>
    </source>
</evidence>
<dbReference type="GO" id="GO:0006526">
    <property type="term" value="P:L-arginine biosynthetic process"/>
    <property type="evidence" value="ECO:0007669"/>
    <property type="project" value="UniProtKB-KW"/>
</dbReference>
<dbReference type="EC" id="3.5.1.16" evidence="11"/>
<dbReference type="SUPFAM" id="SSF55031">
    <property type="entry name" value="Bacterial exopeptidase dimerisation domain"/>
    <property type="match status" value="1"/>
</dbReference>
<comment type="caution">
    <text evidence="11">The sequence shown here is derived from an EMBL/GenBank/DDBJ whole genome shotgun (WGS) entry which is preliminary data.</text>
</comment>
<keyword evidence="6" id="KW-0479">Metal-binding</keyword>
<dbReference type="PANTHER" id="PTHR43808">
    <property type="entry name" value="ACETYLORNITHINE DEACETYLASE"/>
    <property type="match status" value="1"/>
</dbReference>
<dbReference type="Proteomes" id="UP000441586">
    <property type="component" value="Unassembled WGS sequence"/>
</dbReference>
<dbReference type="InterPro" id="IPR001261">
    <property type="entry name" value="ArgE/DapE_CS"/>
</dbReference>
<dbReference type="Pfam" id="PF01546">
    <property type="entry name" value="Peptidase_M20"/>
    <property type="match status" value="1"/>
</dbReference>
<dbReference type="RefSeq" id="WP_158979933.1">
    <property type="nucleotide sequence ID" value="NZ_WSFO01000007.1"/>
</dbReference>
<evidence type="ECO:0000256" key="4">
    <source>
        <dbReference type="ARBA" id="ARBA00022571"/>
    </source>
</evidence>
<evidence type="ECO:0000256" key="9">
    <source>
        <dbReference type="ARBA" id="ARBA00023285"/>
    </source>
</evidence>
<evidence type="ECO:0000256" key="3">
    <source>
        <dbReference type="ARBA" id="ARBA00022490"/>
    </source>
</evidence>
<keyword evidence="4" id="KW-0055">Arginine biosynthesis</keyword>
<sequence>MTDDLTHSLSVLSKLIGFPTVSDQSNVDLIHYIMAYLDEFDVKYHIFPDSSATKLGLIAQIGPNVEGGTILSGHTDVVPIAGQVWSSDPWILTERDGRFYGRGTCDMKGFVALALAAVPQFVSAPLARPIQLAFSFDEEVGCLGTAPLLTALGAHFPKAETVIVGEPTSMSVVTGHKGGLGLVTRLHGKAAHSSRPDLGASAISHADPLIQWHSARQKQARTSSYANGFIPPFSTVQVGTIKGGVALNTVPDLCVFESDIRYMPHETASDWVDEYRALVGVVEEAMRTEYDDAHIELEVTEDIPAMLPEPSGAAEGLARQLTGDNSDNCVSYQTEAGHFQAAGYSTVVCGPGSIEQAHGPDEFISSNQLRQGQAFMERLITALC</sequence>
<dbReference type="EMBL" id="WSFO01000007">
    <property type="protein sequence ID" value="KAE9629322.1"/>
    <property type="molecule type" value="Genomic_DNA"/>
</dbReference>